<comment type="caution">
    <text evidence="1">The sequence shown here is derived from an EMBL/GenBank/DDBJ whole genome shotgun (WGS) entry which is preliminary data.</text>
</comment>
<evidence type="ECO:0000313" key="2">
    <source>
        <dbReference type="Proteomes" id="UP001189429"/>
    </source>
</evidence>
<dbReference type="Proteomes" id="UP001189429">
    <property type="component" value="Unassembled WGS sequence"/>
</dbReference>
<evidence type="ECO:0008006" key="3">
    <source>
        <dbReference type="Google" id="ProtNLM"/>
    </source>
</evidence>
<gene>
    <name evidence="1" type="ORF">PCOR1329_LOCUS17270</name>
</gene>
<evidence type="ECO:0000313" key="1">
    <source>
        <dbReference type="EMBL" id="CAK0813270.1"/>
    </source>
</evidence>
<sequence length="223" mass="24184">MAVWQRIATVAGLTQPDNIEASGVCSIELRGTIGDDGVDMSGWELSAQRWIPRDMRDDGSTYASVQNISAWPQAGVWWEVAPHADEPGAFRIRIRRVVDDLLSGAGLGWYLGAARFYDAGGNATTAPLPGASVASSAWVLEPLSEAGAYNIRLKTGPPGVEEMAGWFLSARRFFNKERRNADSTYVSLVRDEDESTAWILKCSSCCVGLGAGRGGDEFPDFYK</sequence>
<proteinExistence type="predicted"/>
<protein>
    <recommendedName>
        <fullName evidence="3">Phage tail protein</fullName>
    </recommendedName>
</protein>
<organism evidence="1 2">
    <name type="scientific">Prorocentrum cordatum</name>
    <dbReference type="NCBI Taxonomy" id="2364126"/>
    <lineage>
        <taxon>Eukaryota</taxon>
        <taxon>Sar</taxon>
        <taxon>Alveolata</taxon>
        <taxon>Dinophyceae</taxon>
        <taxon>Prorocentrales</taxon>
        <taxon>Prorocentraceae</taxon>
        <taxon>Prorocentrum</taxon>
    </lineage>
</organism>
<keyword evidence="2" id="KW-1185">Reference proteome</keyword>
<reference evidence="1" key="1">
    <citation type="submission" date="2023-10" db="EMBL/GenBank/DDBJ databases">
        <authorList>
            <person name="Chen Y."/>
            <person name="Shah S."/>
            <person name="Dougan E. K."/>
            <person name="Thang M."/>
            <person name="Chan C."/>
        </authorList>
    </citation>
    <scope>NUCLEOTIDE SEQUENCE [LARGE SCALE GENOMIC DNA]</scope>
</reference>
<accession>A0ABN9R3C9</accession>
<name>A0ABN9R3C9_9DINO</name>
<dbReference type="EMBL" id="CAUYUJ010005336">
    <property type="protein sequence ID" value="CAK0813270.1"/>
    <property type="molecule type" value="Genomic_DNA"/>
</dbReference>